<keyword evidence="3" id="KW-1185">Reference proteome</keyword>
<feature type="transmembrane region" description="Helical" evidence="1">
    <location>
        <begin position="165"/>
        <end position="186"/>
    </location>
</feature>
<protein>
    <recommendedName>
        <fullName evidence="4">Integral membrane protein</fullName>
    </recommendedName>
</protein>
<name>A0A166XGP1_9GAMM</name>
<dbReference type="EMBL" id="AUYB01000096">
    <property type="protein sequence ID" value="KZN40295.1"/>
    <property type="molecule type" value="Genomic_DNA"/>
</dbReference>
<dbReference type="Proteomes" id="UP000076643">
    <property type="component" value="Unassembled WGS sequence"/>
</dbReference>
<sequence length="194" mass="21815">MKLVHLIFATVIALTAFYIKLDNPNTVVFLYIVVLAFFYAFGTFNNEPNISHISMILVIVTLVEHVTFAYGLVNLGQLGDNFLIIGTIVFGLQILINLLAVLLFMLRVQISRLFSSSSKIILTDFDGLFHWLFIAAGFVNVLALIENALRNALGWHSLTFIYDTYEIYGYALMAIACGLLLTMLILKVKNRQLT</sequence>
<organism evidence="2 3">
    <name type="scientific">Pseudoalteromonas luteoviolacea DSM 6061</name>
    <dbReference type="NCBI Taxonomy" id="1365250"/>
    <lineage>
        <taxon>Bacteria</taxon>
        <taxon>Pseudomonadati</taxon>
        <taxon>Pseudomonadota</taxon>
        <taxon>Gammaproteobacteria</taxon>
        <taxon>Alteromonadales</taxon>
        <taxon>Pseudoalteromonadaceae</taxon>
        <taxon>Pseudoalteromonas</taxon>
    </lineage>
</organism>
<gene>
    <name evidence="2" type="ORF">N475_12580</name>
</gene>
<dbReference type="AlphaFoldDB" id="A0A166XGP1"/>
<evidence type="ECO:0000313" key="3">
    <source>
        <dbReference type="Proteomes" id="UP000076643"/>
    </source>
</evidence>
<keyword evidence="1" id="KW-0812">Transmembrane</keyword>
<evidence type="ECO:0008006" key="4">
    <source>
        <dbReference type="Google" id="ProtNLM"/>
    </source>
</evidence>
<feature type="transmembrane region" description="Helical" evidence="1">
    <location>
        <begin position="26"/>
        <end position="44"/>
    </location>
</feature>
<proteinExistence type="predicted"/>
<comment type="caution">
    <text evidence="2">The sequence shown here is derived from an EMBL/GenBank/DDBJ whole genome shotgun (WGS) entry which is preliminary data.</text>
</comment>
<keyword evidence="1" id="KW-1133">Transmembrane helix</keyword>
<feature type="transmembrane region" description="Helical" evidence="1">
    <location>
        <begin position="82"/>
        <end position="106"/>
    </location>
</feature>
<evidence type="ECO:0000313" key="2">
    <source>
        <dbReference type="EMBL" id="KZN40295.1"/>
    </source>
</evidence>
<dbReference type="PATRIC" id="fig|1365250.3.peg.1746"/>
<keyword evidence="1" id="KW-0472">Membrane</keyword>
<feature type="transmembrane region" description="Helical" evidence="1">
    <location>
        <begin position="127"/>
        <end position="145"/>
    </location>
</feature>
<dbReference type="RefSeq" id="WP_063355902.1">
    <property type="nucleotide sequence ID" value="NZ_AQHB01000037.1"/>
</dbReference>
<evidence type="ECO:0000256" key="1">
    <source>
        <dbReference type="SAM" id="Phobius"/>
    </source>
</evidence>
<reference evidence="2 3" key="1">
    <citation type="submission" date="2013-07" db="EMBL/GenBank/DDBJ databases">
        <title>Comparative Genomic and Metabolomic Analysis of Twelve Strains of Pseudoalteromonas luteoviolacea.</title>
        <authorList>
            <person name="Vynne N.G."/>
            <person name="Mansson M."/>
            <person name="Gram L."/>
        </authorList>
    </citation>
    <scope>NUCLEOTIDE SEQUENCE [LARGE SCALE GENOMIC DNA]</scope>
    <source>
        <strain evidence="2 3">DSM 6061</strain>
    </source>
</reference>
<feature type="transmembrane region" description="Helical" evidence="1">
    <location>
        <begin position="56"/>
        <end position="76"/>
    </location>
</feature>
<accession>A0A166XGP1</accession>